<evidence type="ECO:0000256" key="2">
    <source>
        <dbReference type="ARBA" id="ARBA00004882"/>
    </source>
</evidence>
<dbReference type="PROSITE" id="PS51747">
    <property type="entry name" value="CYT_DCMP_DEAMINASES_2"/>
    <property type="match status" value="1"/>
</dbReference>
<dbReference type="InterPro" id="IPR050765">
    <property type="entry name" value="Riboflavin_Biosynth_HTPR"/>
</dbReference>
<dbReference type="UniPathway" id="UPA00275">
    <property type="reaction ID" value="UER00401"/>
</dbReference>
<feature type="binding site" evidence="15">
    <location>
        <position position="225"/>
    </location>
    <ligand>
        <name>NADP(+)</name>
        <dbReference type="ChEBI" id="CHEBI:58349"/>
    </ligand>
</feature>
<organism evidence="18 19">
    <name type="scientific">Winmispira thermophila (strain ATCC 49972 / DSM 6192 / RI 19.B1)</name>
    <name type="common">Spirochaeta thermophila</name>
    <dbReference type="NCBI Taxonomy" id="665571"/>
    <lineage>
        <taxon>Bacteria</taxon>
        <taxon>Pseudomonadati</taxon>
        <taxon>Spirochaetota</taxon>
        <taxon>Spirochaetia</taxon>
        <taxon>Winmispirales</taxon>
        <taxon>Winmispiraceae</taxon>
        <taxon>Winmispira</taxon>
    </lineage>
</organism>
<comment type="pathway">
    <text evidence="2 13">Cofactor biosynthesis; riboflavin biosynthesis; 5-amino-6-(D-ribitylamino)uracil from GTP: step 2/4.</text>
</comment>
<feature type="binding site" evidence="15">
    <location>
        <position position="293"/>
    </location>
    <ligand>
        <name>substrate</name>
    </ligand>
</feature>
<comment type="similarity">
    <text evidence="5 13">In the C-terminal section; belongs to the HTP reductase family.</text>
</comment>
<comment type="pathway">
    <text evidence="3 13">Cofactor biosynthesis; riboflavin biosynthesis; 5-amino-6-(D-ribitylamino)uracil from GTP: step 3/4.</text>
</comment>
<dbReference type="PIRSF" id="PIRSF006769">
    <property type="entry name" value="RibD"/>
    <property type="match status" value="1"/>
</dbReference>
<dbReference type="InterPro" id="IPR011549">
    <property type="entry name" value="RibD_C"/>
</dbReference>
<evidence type="ECO:0000256" key="1">
    <source>
        <dbReference type="ARBA" id="ARBA00002151"/>
    </source>
</evidence>
<keyword evidence="7 13" id="KW-0479">Metal-binding</keyword>
<sequence>MAERDVVFMRRALALARRAEGRTSPNPMVGAVVVKDGRVVGEGFHERAGLPHAEVAALSEAGEEARGAEMYVTLEPCCHWGRTPPCTDAILKAGVRRVVVACRDPNPQVAGKGLSILAEAGVEVEVGVLSREARWLNRGFISRMERGRPWVVAKVAASLDGRIALPDGRSKWITGEEARWEVHRLRAGSDVLVTGIGTVLADDPAFTVRVPGGEGRDPGVVVLDTRGRLPVGARVVREGTVVMVGPGVDAGWRGEVERRGVRVVEVGIRDGKVDVQAVSRWLGEEGVNVAMVEAGAGVTGAFLEAGMVDELVVFVAPRVLGEGRGWVEGRVVEGLGEREWEVREVRRVGEDVMVRCVRRGWV</sequence>
<feature type="active site" description="Proton donor" evidence="14">
    <location>
        <position position="54"/>
    </location>
</feature>
<feature type="binding site" evidence="15">
    <location>
        <position position="198"/>
    </location>
    <ligand>
        <name>NADP(+)</name>
        <dbReference type="ChEBI" id="CHEBI:58349"/>
    </ligand>
</feature>
<dbReference type="GO" id="GO:0008270">
    <property type="term" value="F:zinc ion binding"/>
    <property type="evidence" value="ECO:0007669"/>
    <property type="project" value="InterPro"/>
</dbReference>
<dbReference type="FunFam" id="3.40.140.10:FF:000025">
    <property type="entry name" value="Riboflavin biosynthesis protein RibD"/>
    <property type="match status" value="1"/>
</dbReference>
<dbReference type="PROSITE" id="PS00903">
    <property type="entry name" value="CYT_DCMP_DEAMINASES_1"/>
    <property type="match status" value="1"/>
</dbReference>
<feature type="binding site" evidence="15">
    <location>
        <begin position="295"/>
        <end position="301"/>
    </location>
    <ligand>
        <name>NADP(+)</name>
        <dbReference type="ChEBI" id="CHEBI:58349"/>
    </ligand>
</feature>
<keyword evidence="12" id="KW-0511">Multifunctional enzyme</keyword>
<dbReference type="eggNOG" id="COG0117">
    <property type="taxonomic scope" value="Bacteria"/>
</dbReference>
<dbReference type="EC" id="1.1.1.193" evidence="13"/>
<feature type="binding site" evidence="15">
    <location>
        <position position="156"/>
    </location>
    <ligand>
        <name>NADP(+)</name>
        <dbReference type="ChEBI" id="CHEBI:58349"/>
    </ligand>
</feature>
<feature type="binding site" evidence="16">
    <location>
        <position position="86"/>
    </location>
    <ligand>
        <name>Zn(2+)</name>
        <dbReference type="ChEBI" id="CHEBI:29105"/>
        <note>catalytic</note>
    </ligand>
</feature>
<feature type="binding site" evidence="15">
    <location>
        <position position="186"/>
    </location>
    <ligand>
        <name>substrate</name>
    </ligand>
</feature>
<comment type="cofactor">
    <cofactor evidence="13 16">
        <name>Zn(2+)</name>
        <dbReference type="ChEBI" id="CHEBI:29105"/>
    </cofactor>
    <text evidence="13 16">Binds 1 zinc ion.</text>
</comment>
<dbReference type="InterPro" id="IPR024072">
    <property type="entry name" value="DHFR-like_dom_sf"/>
</dbReference>
<feature type="binding site" evidence="16">
    <location>
        <position position="77"/>
    </location>
    <ligand>
        <name>Zn(2+)</name>
        <dbReference type="ChEBI" id="CHEBI:29105"/>
        <note>catalytic</note>
    </ligand>
</feature>
<evidence type="ECO:0000256" key="12">
    <source>
        <dbReference type="ARBA" id="ARBA00023268"/>
    </source>
</evidence>
<evidence type="ECO:0000256" key="4">
    <source>
        <dbReference type="ARBA" id="ARBA00005259"/>
    </source>
</evidence>
<proteinExistence type="inferred from homology"/>
<dbReference type="eggNOG" id="COG1985">
    <property type="taxonomic scope" value="Bacteria"/>
</dbReference>
<evidence type="ECO:0000256" key="7">
    <source>
        <dbReference type="ARBA" id="ARBA00022723"/>
    </source>
</evidence>
<dbReference type="Gene3D" id="3.40.140.10">
    <property type="entry name" value="Cytidine Deaminase, domain 2"/>
    <property type="match status" value="1"/>
</dbReference>
<feature type="binding site" evidence="16">
    <location>
        <position position="52"/>
    </location>
    <ligand>
        <name>Zn(2+)</name>
        <dbReference type="ChEBI" id="CHEBI:29105"/>
        <note>catalytic</note>
    </ligand>
</feature>
<dbReference type="RefSeq" id="WP_013313259.1">
    <property type="nucleotide sequence ID" value="NC_014484.1"/>
</dbReference>
<dbReference type="NCBIfam" id="TIGR00326">
    <property type="entry name" value="eubact_ribD"/>
    <property type="match status" value="1"/>
</dbReference>
<dbReference type="EC" id="3.5.4.26" evidence="13"/>
<protein>
    <recommendedName>
        <fullName evidence="13">Riboflavin biosynthesis protein RibD</fullName>
    </recommendedName>
    <domain>
        <recommendedName>
            <fullName evidence="13">Diaminohydroxyphosphoribosylaminopyrimidine deaminase</fullName>
            <shortName evidence="13">DRAP deaminase</shortName>
            <ecNumber evidence="13">3.5.4.26</ecNumber>
        </recommendedName>
        <alternativeName>
            <fullName evidence="13">Riboflavin-specific deaminase</fullName>
        </alternativeName>
    </domain>
    <domain>
        <recommendedName>
            <fullName evidence="13">5-amino-6-(5-phosphoribosylamino)uracil reductase</fullName>
            <ecNumber evidence="13">1.1.1.193</ecNumber>
        </recommendedName>
        <alternativeName>
            <fullName evidence="13">HTP reductase</fullName>
        </alternativeName>
    </domain>
</protein>
<evidence type="ECO:0000256" key="10">
    <source>
        <dbReference type="ARBA" id="ARBA00022857"/>
    </source>
</evidence>
<dbReference type="GO" id="GO:0008703">
    <property type="term" value="F:5-amino-6-(5-phosphoribosylamino)uracil reductase activity"/>
    <property type="evidence" value="ECO:0007669"/>
    <property type="project" value="UniProtKB-EC"/>
</dbReference>
<keyword evidence="9 13" id="KW-0862">Zinc</keyword>
<evidence type="ECO:0000256" key="16">
    <source>
        <dbReference type="PIRSR" id="PIRSR006769-3"/>
    </source>
</evidence>
<dbReference type="PANTHER" id="PTHR38011">
    <property type="entry name" value="DIHYDROFOLATE REDUCTASE FAMILY PROTEIN (AFU_ORTHOLOGUE AFUA_8G06820)"/>
    <property type="match status" value="1"/>
</dbReference>
<evidence type="ECO:0000256" key="15">
    <source>
        <dbReference type="PIRSR" id="PIRSR006769-2"/>
    </source>
</evidence>
<evidence type="ECO:0000256" key="14">
    <source>
        <dbReference type="PIRSR" id="PIRSR006769-1"/>
    </source>
</evidence>
<evidence type="ECO:0000313" key="18">
    <source>
        <dbReference type="EMBL" id="ADN01418.1"/>
    </source>
</evidence>
<comment type="catalytic activity">
    <reaction evidence="13">
        <text>2,5-diamino-6-hydroxy-4-(5-phosphoribosylamino)-pyrimidine + H2O + H(+) = 5-amino-6-(5-phospho-D-ribosylamino)uracil + NH4(+)</text>
        <dbReference type="Rhea" id="RHEA:21868"/>
        <dbReference type="ChEBI" id="CHEBI:15377"/>
        <dbReference type="ChEBI" id="CHEBI:15378"/>
        <dbReference type="ChEBI" id="CHEBI:28938"/>
        <dbReference type="ChEBI" id="CHEBI:58453"/>
        <dbReference type="ChEBI" id="CHEBI:58614"/>
        <dbReference type="EC" id="3.5.4.26"/>
    </reaction>
</comment>
<dbReference type="Proteomes" id="UP000001296">
    <property type="component" value="Chromosome"/>
</dbReference>
<dbReference type="Pfam" id="PF00383">
    <property type="entry name" value="dCMP_cyt_deam_1"/>
    <property type="match status" value="1"/>
</dbReference>
<keyword evidence="11 13" id="KW-0560">Oxidoreductase</keyword>
<accession>E0RQ34</accession>
<dbReference type="Pfam" id="PF01872">
    <property type="entry name" value="RibD_C"/>
    <property type="match status" value="1"/>
</dbReference>
<dbReference type="GO" id="GO:0050661">
    <property type="term" value="F:NADP binding"/>
    <property type="evidence" value="ECO:0007669"/>
    <property type="project" value="InterPro"/>
</dbReference>
<keyword evidence="8 13" id="KW-0378">Hydrolase</keyword>
<dbReference type="InterPro" id="IPR016192">
    <property type="entry name" value="APOBEC/CMP_deaminase_Zn-bd"/>
</dbReference>
<evidence type="ECO:0000256" key="6">
    <source>
        <dbReference type="ARBA" id="ARBA00022619"/>
    </source>
</evidence>
<dbReference type="Gene3D" id="3.40.430.10">
    <property type="entry name" value="Dihydrofolate Reductase, subunit A"/>
    <property type="match status" value="1"/>
</dbReference>
<dbReference type="SUPFAM" id="SSF53597">
    <property type="entry name" value="Dihydrofolate reductase-like"/>
    <property type="match status" value="1"/>
</dbReference>
<evidence type="ECO:0000313" key="19">
    <source>
        <dbReference type="Proteomes" id="UP000001296"/>
    </source>
</evidence>
<dbReference type="GO" id="GO:0009231">
    <property type="term" value="P:riboflavin biosynthetic process"/>
    <property type="evidence" value="ECO:0007669"/>
    <property type="project" value="UniProtKB-UniPathway"/>
</dbReference>
<feature type="binding site" evidence="15">
    <location>
        <position position="209"/>
    </location>
    <ligand>
        <name>substrate</name>
    </ligand>
</feature>
<evidence type="ECO:0000256" key="3">
    <source>
        <dbReference type="ARBA" id="ARBA00004910"/>
    </source>
</evidence>
<feature type="binding site" evidence="15">
    <location>
        <position position="170"/>
    </location>
    <ligand>
        <name>substrate</name>
    </ligand>
</feature>
<dbReference type="SUPFAM" id="SSF53927">
    <property type="entry name" value="Cytidine deaminase-like"/>
    <property type="match status" value="1"/>
</dbReference>
<reference key="1">
    <citation type="submission" date="2009-08" db="EMBL/GenBank/DDBJ databases">
        <title>The genome sequence of Spirochaeta thermophila DSM6192.</title>
        <authorList>
            <person name="Angelov A."/>
            <person name="Mientus M."/>
            <person name="Wittenberg S."/>
            <person name="Lehmann R."/>
            <person name="Liesegang H."/>
            <person name="Daniel R."/>
            <person name="Liebl W."/>
        </authorList>
    </citation>
    <scope>NUCLEOTIDE SEQUENCE</scope>
    <source>
        <strain>DSM 6192</strain>
    </source>
</reference>
<dbReference type="InterPro" id="IPR002125">
    <property type="entry name" value="CMP_dCMP_dom"/>
</dbReference>
<dbReference type="InterPro" id="IPR002734">
    <property type="entry name" value="RibDG_C"/>
</dbReference>
<gene>
    <name evidence="18" type="ordered locus">STHERM_c04460</name>
</gene>
<reference evidence="18 19" key="2">
    <citation type="journal article" date="2010" name="J. Bacteriol.">
        <title>Genome sequence of the polysaccharide-degrading, thermophilic anaerobe Spirochaeta thermophila DSM 6192.</title>
        <authorList>
            <person name="Angelov A."/>
            <person name="Liebl S."/>
            <person name="Ballschmiter M."/>
            <person name="Bomeke M."/>
            <person name="Lehmann R."/>
            <person name="Liesegang H."/>
            <person name="Daniel R."/>
            <person name="Liebl W."/>
        </authorList>
    </citation>
    <scope>NUCLEOTIDE SEQUENCE [LARGE SCALE GENOMIC DNA]</scope>
    <source>
        <strain evidence="19">ATCC 49972 / DSM 6192 / RI 19.B1</strain>
    </source>
</reference>
<dbReference type="NCBIfam" id="TIGR00227">
    <property type="entry name" value="ribD_Cterm"/>
    <property type="match status" value="1"/>
</dbReference>
<dbReference type="AlphaFoldDB" id="E0RQ34"/>
<dbReference type="InterPro" id="IPR016193">
    <property type="entry name" value="Cytidine_deaminase-like"/>
</dbReference>
<comment type="catalytic activity">
    <reaction evidence="13">
        <text>5-amino-6-(5-phospho-D-ribitylamino)uracil + NADP(+) = 5-amino-6-(5-phospho-D-ribosylamino)uracil + NADPH + H(+)</text>
        <dbReference type="Rhea" id="RHEA:17845"/>
        <dbReference type="ChEBI" id="CHEBI:15378"/>
        <dbReference type="ChEBI" id="CHEBI:57783"/>
        <dbReference type="ChEBI" id="CHEBI:58349"/>
        <dbReference type="ChEBI" id="CHEBI:58421"/>
        <dbReference type="ChEBI" id="CHEBI:58453"/>
        <dbReference type="EC" id="1.1.1.193"/>
    </reaction>
</comment>
<evidence type="ECO:0000256" key="13">
    <source>
        <dbReference type="PIRNR" id="PIRNR006769"/>
    </source>
</evidence>
<dbReference type="InterPro" id="IPR004794">
    <property type="entry name" value="Eubact_RibD"/>
</dbReference>
<dbReference type="KEGG" id="sta:STHERM_c04460"/>
<dbReference type="GO" id="GO:0008835">
    <property type="term" value="F:diaminohydroxyphosphoribosylaminopyrimidine deaminase activity"/>
    <property type="evidence" value="ECO:0007669"/>
    <property type="project" value="UniProtKB-EC"/>
</dbReference>
<dbReference type="EMBL" id="CP001698">
    <property type="protein sequence ID" value="ADN01418.1"/>
    <property type="molecule type" value="Genomic_DNA"/>
</dbReference>
<comment type="function">
    <text evidence="1 13">Converts 2,5-diamino-6-(ribosylamino)-4(3h)-pyrimidinone 5'-phosphate into 5-amino-6-(ribosylamino)-2,4(1h,3h)-pyrimidinedione 5'-phosphate.</text>
</comment>
<evidence type="ECO:0000256" key="5">
    <source>
        <dbReference type="ARBA" id="ARBA00007417"/>
    </source>
</evidence>
<feature type="binding site" evidence="15">
    <location>
        <position position="172"/>
    </location>
    <ligand>
        <name>NADP(+)</name>
        <dbReference type="ChEBI" id="CHEBI:58349"/>
    </ligand>
</feature>
<keyword evidence="10 13" id="KW-0521">NADP</keyword>
<evidence type="ECO:0000259" key="17">
    <source>
        <dbReference type="PROSITE" id="PS51747"/>
    </source>
</evidence>
<comment type="similarity">
    <text evidence="4 13">In the N-terminal section; belongs to the cytidine and deoxycytidylate deaminase family.</text>
</comment>
<feature type="domain" description="CMP/dCMP-type deaminase" evidence="17">
    <location>
        <begin position="3"/>
        <end position="125"/>
    </location>
</feature>
<feature type="binding site" evidence="15">
    <location>
        <position position="202"/>
    </location>
    <ligand>
        <name>NADP(+)</name>
        <dbReference type="ChEBI" id="CHEBI:58349"/>
    </ligand>
</feature>
<evidence type="ECO:0000256" key="9">
    <source>
        <dbReference type="ARBA" id="ARBA00022833"/>
    </source>
</evidence>
<name>E0RQ34_WINT6</name>
<dbReference type="CDD" id="cd01284">
    <property type="entry name" value="Riboflavin_deaminase-reductase"/>
    <property type="match status" value="1"/>
</dbReference>
<dbReference type="PaxDb" id="665571-STHERM_c04460"/>
<evidence type="ECO:0000256" key="8">
    <source>
        <dbReference type="ARBA" id="ARBA00022801"/>
    </source>
</evidence>
<dbReference type="HOGENOM" id="CLU_036590_1_2_12"/>
<keyword evidence="6 13" id="KW-0686">Riboflavin biosynthesis</keyword>
<evidence type="ECO:0000256" key="11">
    <source>
        <dbReference type="ARBA" id="ARBA00023002"/>
    </source>
</evidence>
<dbReference type="PANTHER" id="PTHR38011:SF7">
    <property type="entry name" value="2,5-DIAMINO-6-RIBOSYLAMINO-4(3H)-PYRIMIDINONE 5'-PHOSPHATE REDUCTASE"/>
    <property type="match status" value="1"/>
</dbReference>